<accession>A0A2S4KRH3</accession>
<dbReference type="Pfam" id="PF26013">
    <property type="entry name" value="DUF8004"/>
    <property type="match status" value="1"/>
</dbReference>
<reference evidence="3 4" key="1">
    <citation type="submission" date="2018-01" db="EMBL/GenBank/DDBJ databases">
        <title>Harnessing the power of phylogenomics to disentangle the directionality and signatures of interkingdom host jumping in the parasitic fungal genus Tolypocladium.</title>
        <authorList>
            <person name="Quandt C.A."/>
            <person name="Patterson W."/>
            <person name="Spatafora J.W."/>
        </authorList>
    </citation>
    <scope>NUCLEOTIDE SEQUENCE [LARGE SCALE GENOMIC DNA]</scope>
    <source>
        <strain evidence="3 4">NRBC 100945</strain>
    </source>
</reference>
<feature type="domain" description="DUF8004" evidence="2">
    <location>
        <begin position="203"/>
        <end position="300"/>
    </location>
</feature>
<evidence type="ECO:0000259" key="2">
    <source>
        <dbReference type="Pfam" id="PF26013"/>
    </source>
</evidence>
<feature type="compositionally biased region" description="Polar residues" evidence="1">
    <location>
        <begin position="587"/>
        <end position="616"/>
    </location>
</feature>
<dbReference type="OrthoDB" id="4114825at2759"/>
<evidence type="ECO:0000313" key="3">
    <source>
        <dbReference type="EMBL" id="POR32785.1"/>
    </source>
</evidence>
<dbReference type="Proteomes" id="UP000237481">
    <property type="component" value="Unassembled WGS sequence"/>
</dbReference>
<keyword evidence="4" id="KW-1185">Reference proteome</keyword>
<dbReference type="AlphaFoldDB" id="A0A2S4KRH3"/>
<name>A0A2S4KRH3_9HYPO</name>
<dbReference type="EMBL" id="PKSG01000798">
    <property type="protein sequence ID" value="POR32785.1"/>
    <property type="molecule type" value="Genomic_DNA"/>
</dbReference>
<evidence type="ECO:0000313" key="4">
    <source>
        <dbReference type="Proteomes" id="UP000237481"/>
    </source>
</evidence>
<dbReference type="PANTHER" id="PTHR39601">
    <property type="entry name" value="CHORIOGENIN HMINOR"/>
    <property type="match status" value="1"/>
</dbReference>
<feature type="compositionally biased region" description="Polar residues" evidence="1">
    <location>
        <begin position="728"/>
        <end position="747"/>
    </location>
</feature>
<feature type="region of interest" description="Disordered" evidence="1">
    <location>
        <begin position="795"/>
        <end position="821"/>
    </location>
</feature>
<gene>
    <name evidence="3" type="ORF">TPAR_07029</name>
</gene>
<dbReference type="InterPro" id="IPR058317">
    <property type="entry name" value="DUF8004"/>
</dbReference>
<feature type="region of interest" description="Disordered" evidence="1">
    <location>
        <begin position="728"/>
        <end position="751"/>
    </location>
</feature>
<dbReference type="STRING" id="94208.A0A2S4KRH3"/>
<evidence type="ECO:0000256" key="1">
    <source>
        <dbReference type="SAM" id="MobiDB-lite"/>
    </source>
</evidence>
<comment type="caution">
    <text evidence="3">The sequence shown here is derived from an EMBL/GenBank/DDBJ whole genome shotgun (WGS) entry which is preliminary data.</text>
</comment>
<protein>
    <recommendedName>
        <fullName evidence="2">DUF8004 domain-containing protein</fullName>
    </recommendedName>
</protein>
<proteinExistence type="predicted"/>
<sequence>MASASYATTSSRQLSRASVANSCTSNRTARITTLKLWDGATRAHKEWDSLGRVRLFICATTPLPDMASQDPDLWMHHGNCFVYLHGKGRSKKGPSFKLPFSALLASKCFPFIQRFLVTDGFRPRTVDEIGQWYRRNPRRTVELYIPPPPTADKAQAHGDHLATRNFLAWVVRRPVVGEHLGSALVALLHSMHEFRTGVEDNVSDLLDYLDKEGYLFLAGQPSHAMALLFLAESFQLGELYARAFAHCVGMSERLYSSTEYHVGSHVLFSNISVASRNRIRQARAEMDARLDTTAAMLQNFVDEGLSEAHVGIPSGIRAHLERFRSFLLSFYSTKLGYYPPRSFDANVYRAMADDFAALYQLLQDDGSFEFMPSAAAGGICTLQIVQSFDTRNGFEPLEHRLPLLPQLDHRSGMKRIAWLPRGGKGKANQQQLEYAALIRASNWRDNIFRNDLVQAYRKFEEDSVVSPNKADRHEKVSLVDARKVRWILVYAVHQALRHATQRPAGVPDDRDASYLLATSDNLLPWKEAHNVGRLERRQTDMATGDAPLATWGDASWQSFAGGIEIRPDIDYFALTHQAPLPKGRPSSVPTASDTHAPTIPRSSSVTRVLGRSSTLRRSVRRFKQATSTPPKTAPAPYKPLYREIVVHGYGNGTNSVSVDAGEMTPLDTSVKWASRSGSTASQSDSSASSAFASTASPAETLASSVTLPSPTFADASLEAVLKHRRWSQQDVVSSKATSPATGISKSSSIKRRPMSAAIEGYNYAKSFGQFVENEGRNMLAGAAGVSRRHSTIIPKLKRKSSMPKARSMPLPNVIDEEPGTLTRDSCDWLDRMTGGVDTDGNAVPAWEQYADLGGLTEVR</sequence>
<organism evidence="3 4">
    <name type="scientific">Tolypocladium paradoxum</name>
    <dbReference type="NCBI Taxonomy" id="94208"/>
    <lineage>
        <taxon>Eukaryota</taxon>
        <taxon>Fungi</taxon>
        <taxon>Dikarya</taxon>
        <taxon>Ascomycota</taxon>
        <taxon>Pezizomycotina</taxon>
        <taxon>Sordariomycetes</taxon>
        <taxon>Hypocreomycetidae</taxon>
        <taxon>Hypocreales</taxon>
        <taxon>Ophiocordycipitaceae</taxon>
        <taxon>Tolypocladium</taxon>
    </lineage>
</organism>
<dbReference type="PANTHER" id="PTHR39601:SF1">
    <property type="entry name" value="CHORIOGENIN HMINOR"/>
    <property type="match status" value="1"/>
</dbReference>
<feature type="region of interest" description="Disordered" evidence="1">
    <location>
        <begin position="582"/>
        <end position="636"/>
    </location>
</feature>